<name>A0A0C9SZM4_PAXIN</name>
<keyword evidence="3" id="KW-1185">Reference proteome</keyword>
<keyword evidence="1" id="KW-1133">Transmembrane helix</keyword>
<sequence>MASQPLSVTTKLPPASSLKQIIVFAIICIFINIFMRYLPSFPVEIPSSIFGLLSSLHLKDLKFSGPVDATVPGIESGGDIRSSYK</sequence>
<dbReference type="AlphaFoldDB" id="A0A0C9SZM4"/>
<feature type="transmembrane region" description="Helical" evidence="1">
    <location>
        <begin position="20"/>
        <end position="38"/>
    </location>
</feature>
<gene>
    <name evidence="2" type="ORF">PAXINDRAFT_22113</name>
</gene>
<dbReference type="EMBL" id="KN821687">
    <property type="protein sequence ID" value="KIJ04593.1"/>
    <property type="molecule type" value="Genomic_DNA"/>
</dbReference>
<dbReference type="OrthoDB" id="10346139at2759"/>
<evidence type="ECO:0000256" key="1">
    <source>
        <dbReference type="SAM" id="Phobius"/>
    </source>
</evidence>
<dbReference type="Proteomes" id="UP000053647">
    <property type="component" value="Unassembled WGS sequence"/>
</dbReference>
<evidence type="ECO:0000313" key="3">
    <source>
        <dbReference type="Proteomes" id="UP000053647"/>
    </source>
</evidence>
<evidence type="ECO:0000313" key="2">
    <source>
        <dbReference type="EMBL" id="KIJ04593.1"/>
    </source>
</evidence>
<reference evidence="3" key="2">
    <citation type="submission" date="2015-01" db="EMBL/GenBank/DDBJ databases">
        <title>Evolutionary Origins and Diversification of the Mycorrhizal Mutualists.</title>
        <authorList>
            <consortium name="DOE Joint Genome Institute"/>
            <consortium name="Mycorrhizal Genomics Consortium"/>
            <person name="Kohler A."/>
            <person name="Kuo A."/>
            <person name="Nagy L.G."/>
            <person name="Floudas D."/>
            <person name="Copeland A."/>
            <person name="Barry K.W."/>
            <person name="Cichocki N."/>
            <person name="Veneault-Fourrey C."/>
            <person name="LaButti K."/>
            <person name="Lindquist E.A."/>
            <person name="Lipzen A."/>
            <person name="Lundell T."/>
            <person name="Morin E."/>
            <person name="Murat C."/>
            <person name="Riley R."/>
            <person name="Ohm R."/>
            <person name="Sun H."/>
            <person name="Tunlid A."/>
            <person name="Henrissat B."/>
            <person name="Grigoriev I.V."/>
            <person name="Hibbett D.S."/>
            <person name="Martin F."/>
        </authorList>
    </citation>
    <scope>NUCLEOTIDE SEQUENCE [LARGE SCALE GENOMIC DNA]</scope>
    <source>
        <strain evidence="3">ATCC 200175</strain>
    </source>
</reference>
<reference evidence="2 3" key="1">
    <citation type="submission" date="2014-06" db="EMBL/GenBank/DDBJ databases">
        <authorList>
            <consortium name="DOE Joint Genome Institute"/>
            <person name="Kuo A."/>
            <person name="Kohler A."/>
            <person name="Nagy L.G."/>
            <person name="Floudas D."/>
            <person name="Copeland A."/>
            <person name="Barry K.W."/>
            <person name="Cichocki N."/>
            <person name="Veneault-Fourrey C."/>
            <person name="LaButti K."/>
            <person name="Lindquist E.A."/>
            <person name="Lipzen A."/>
            <person name="Lundell T."/>
            <person name="Morin E."/>
            <person name="Murat C."/>
            <person name="Sun H."/>
            <person name="Tunlid A."/>
            <person name="Henrissat B."/>
            <person name="Grigoriev I.V."/>
            <person name="Hibbett D.S."/>
            <person name="Martin F."/>
            <person name="Nordberg H.P."/>
            <person name="Cantor M.N."/>
            <person name="Hua S.X."/>
        </authorList>
    </citation>
    <scope>NUCLEOTIDE SEQUENCE [LARGE SCALE GENOMIC DNA]</scope>
    <source>
        <strain evidence="2 3">ATCC 200175</strain>
    </source>
</reference>
<protein>
    <submittedName>
        <fullName evidence="2">Uncharacterized protein</fullName>
    </submittedName>
</protein>
<organism evidence="2 3">
    <name type="scientific">Paxillus involutus ATCC 200175</name>
    <dbReference type="NCBI Taxonomy" id="664439"/>
    <lineage>
        <taxon>Eukaryota</taxon>
        <taxon>Fungi</taxon>
        <taxon>Dikarya</taxon>
        <taxon>Basidiomycota</taxon>
        <taxon>Agaricomycotina</taxon>
        <taxon>Agaricomycetes</taxon>
        <taxon>Agaricomycetidae</taxon>
        <taxon>Boletales</taxon>
        <taxon>Paxilineae</taxon>
        <taxon>Paxillaceae</taxon>
        <taxon>Paxillus</taxon>
    </lineage>
</organism>
<keyword evidence="1" id="KW-0472">Membrane</keyword>
<accession>A0A0C9SZM4</accession>
<proteinExistence type="predicted"/>
<keyword evidence="1" id="KW-0812">Transmembrane</keyword>
<dbReference type="HOGENOM" id="CLU_2513278_0_0_1"/>